<dbReference type="GO" id="GO:0003676">
    <property type="term" value="F:nucleic acid binding"/>
    <property type="evidence" value="ECO:0007669"/>
    <property type="project" value="InterPro"/>
</dbReference>
<dbReference type="InterPro" id="IPR050900">
    <property type="entry name" value="Transposase_IS3/IS150/IS904"/>
</dbReference>
<dbReference type="Pfam" id="PF13276">
    <property type="entry name" value="HTH_21"/>
    <property type="match status" value="1"/>
</dbReference>
<accession>A0A1Y2S8U0</accession>
<dbReference type="Pfam" id="PF00665">
    <property type="entry name" value="rve"/>
    <property type="match status" value="1"/>
</dbReference>
<dbReference type="InterPro" id="IPR025948">
    <property type="entry name" value="HTH-like_dom"/>
</dbReference>
<dbReference type="InterPro" id="IPR012337">
    <property type="entry name" value="RNaseH-like_sf"/>
</dbReference>
<dbReference type="PROSITE" id="PS50994">
    <property type="entry name" value="INTEGRASE"/>
    <property type="match status" value="1"/>
</dbReference>
<proteinExistence type="predicted"/>
<reference evidence="2 3" key="1">
    <citation type="submission" date="2016-10" db="EMBL/GenBank/DDBJ databases">
        <title>Systematic genetic and metabolomic analysis of Xenorhabdus and Photorhabdus spp., highlights the requirements for a dual symbiotic and pathogenic life style.</title>
        <authorList>
            <person name="Tobias N.J."/>
            <person name="Wolff H."/>
            <person name="Djahanschiri B."/>
            <person name="Pidot S.J."/>
            <person name="Stinear T.P."/>
            <person name="Ebersberger I."/>
            <person name="Bode H.B."/>
        </authorList>
    </citation>
    <scope>NUCLEOTIDE SEQUENCE [LARGE SCALE GENOMIC DNA]</scope>
    <source>
        <strain evidence="2 3">DSM 22392</strain>
    </source>
</reference>
<dbReference type="InterPro" id="IPR036397">
    <property type="entry name" value="RNaseH_sf"/>
</dbReference>
<comment type="caution">
    <text evidence="2">The sequence shown here is derived from an EMBL/GenBank/DDBJ whole genome shotgun (WGS) entry which is preliminary data.</text>
</comment>
<organism evidence="2 3">
    <name type="scientific">Xenorhabdus vietnamensis</name>
    <dbReference type="NCBI Taxonomy" id="351656"/>
    <lineage>
        <taxon>Bacteria</taxon>
        <taxon>Pseudomonadati</taxon>
        <taxon>Pseudomonadota</taxon>
        <taxon>Gammaproteobacteria</taxon>
        <taxon>Enterobacterales</taxon>
        <taxon>Morganellaceae</taxon>
        <taxon>Xenorhabdus</taxon>
    </lineage>
</organism>
<dbReference type="AlphaFoldDB" id="A0A1Y2S8U0"/>
<dbReference type="Gene3D" id="3.30.420.10">
    <property type="entry name" value="Ribonuclease H-like superfamily/Ribonuclease H"/>
    <property type="match status" value="1"/>
</dbReference>
<dbReference type="NCBIfam" id="NF033516">
    <property type="entry name" value="transpos_IS3"/>
    <property type="match status" value="1"/>
</dbReference>
<dbReference type="SUPFAM" id="SSF53098">
    <property type="entry name" value="Ribonuclease H-like"/>
    <property type="match status" value="1"/>
</dbReference>
<evidence type="ECO:0000313" key="2">
    <source>
        <dbReference type="EMBL" id="OTA14550.1"/>
    </source>
</evidence>
<dbReference type="InterPro" id="IPR001584">
    <property type="entry name" value="Integrase_cat-core"/>
</dbReference>
<dbReference type="PANTHER" id="PTHR46889">
    <property type="entry name" value="TRANSPOSASE INSF FOR INSERTION SEQUENCE IS3B-RELATED"/>
    <property type="match status" value="1"/>
</dbReference>
<dbReference type="STRING" id="351656.Xvie_03641"/>
<dbReference type="GO" id="GO:0015074">
    <property type="term" value="P:DNA integration"/>
    <property type="evidence" value="ECO:0007669"/>
    <property type="project" value="InterPro"/>
</dbReference>
<dbReference type="Pfam" id="PF13333">
    <property type="entry name" value="rve_2"/>
    <property type="match status" value="1"/>
</dbReference>
<evidence type="ECO:0000259" key="1">
    <source>
        <dbReference type="PROSITE" id="PS50994"/>
    </source>
</evidence>
<gene>
    <name evidence="2" type="ORF">Xvie_03641</name>
</gene>
<evidence type="ECO:0000313" key="3">
    <source>
        <dbReference type="Proteomes" id="UP000194350"/>
    </source>
</evidence>
<dbReference type="Proteomes" id="UP000194350">
    <property type="component" value="Unassembled WGS sequence"/>
</dbReference>
<name>A0A1Y2S8U0_9GAMM</name>
<keyword evidence="3" id="KW-1185">Reference proteome</keyword>
<dbReference type="InterPro" id="IPR048020">
    <property type="entry name" value="Transpos_IS3"/>
</dbReference>
<sequence length="286" mass="33193">MITRLSTRWPVTDLCQMLQVSRSAYYDWRQRPVDTERLQLRIRVRELYNQSRGAIGSRTLSHLLTNEGWPVGRWKARRLMQECGLQSRQAGVQRYRPAGEEAVASPNLLRQQFAPACPNPHWCGDITYIRIKAGWSYLAVVTDLFSRRVVGMAIGSSPDAELVCRVLNNALETRHLEGRLVFHSDQGSQYRSKKFRRLLWQNKIIQSMSRKGNCYDNSPMERVFRSLKSEWIPPEGYQDIHEAMRDITDYFGGYYNDIRPHSFNGGISPAEYERQWEAAKNVSESS</sequence>
<protein>
    <submittedName>
        <fullName evidence="2">Transposase OrfAB, subunit B</fullName>
    </submittedName>
</protein>
<dbReference type="PANTHER" id="PTHR46889:SF4">
    <property type="entry name" value="TRANSPOSASE INSO FOR INSERTION SEQUENCE ELEMENT IS911B-RELATED"/>
    <property type="match status" value="1"/>
</dbReference>
<feature type="domain" description="Integrase catalytic" evidence="1">
    <location>
        <begin position="114"/>
        <end position="277"/>
    </location>
</feature>
<dbReference type="EMBL" id="MUBJ01000028">
    <property type="protein sequence ID" value="OTA14550.1"/>
    <property type="molecule type" value="Genomic_DNA"/>
</dbReference>